<keyword evidence="3 6" id="KW-0012">Acyltransferase</keyword>
<dbReference type="Gene3D" id="3.40.47.10">
    <property type="match status" value="1"/>
</dbReference>
<evidence type="ECO:0000256" key="4">
    <source>
        <dbReference type="ARBA" id="ARBA00052235"/>
    </source>
</evidence>
<evidence type="ECO:0000256" key="3">
    <source>
        <dbReference type="ARBA" id="ARBA00023315"/>
    </source>
</evidence>
<dbReference type="GO" id="GO:0016125">
    <property type="term" value="P:sterol metabolic process"/>
    <property type="evidence" value="ECO:0000318"/>
    <property type="project" value="GO_Central"/>
</dbReference>
<dbReference type="InterPro" id="IPR020613">
    <property type="entry name" value="Thiolase_CS"/>
</dbReference>
<keyword evidence="10" id="KW-1185">Reference proteome</keyword>
<dbReference type="EMBL" id="KI631456">
    <property type="protein sequence ID" value="EYU27653.1"/>
    <property type="molecule type" value="Genomic_DNA"/>
</dbReference>
<dbReference type="PIRSF" id="PIRSF000429">
    <property type="entry name" value="Ac-CoA_Ac_transf"/>
    <property type="match status" value="1"/>
</dbReference>
<dbReference type="SUPFAM" id="SSF53901">
    <property type="entry name" value="Thiolase-like"/>
    <property type="match status" value="2"/>
</dbReference>
<dbReference type="PROSITE" id="PS00099">
    <property type="entry name" value="THIOLASE_3"/>
    <property type="match status" value="1"/>
</dbReference>
<dbReference type="InterPro" id="IPR020617">
    <property type="entry name" value="Thiolase_C"/>
</dbReference>
<feature type="domain" description="Thiolase N-terminal" evidence="7">
    <location>
        <begin position="14"/>
        <end position="272"/>
    </location>
</feature>
<dbReference type="NCBIfam" id="TIGR01930">
    <property type="entry name" value="AcCoA-C-Actrans"/>
    <property type="match status" value="1"/>
</dbReference>
<dbReference type="PANTHER" id="PTHR18919:SF163">
    <property type="entry name" value="ACETYL-COA ACETYLTRANSFERASE, CYTOSOLIC 1-LIKE"/>
    <property type="match status" value="1"/>
</dbReference>
<dbReference type="eggNOG" id="KOG1390">
    <property type="taxonomic scope" value="Eukaryota"/>
</dbReference>
<evidence type="ECO:0000256" key="1">
    <source>
        <dbReference type="ARBA" id="ARBA00010982"/>
    </source>
</evidence>
<accession>A0A022QK48</accession>
<evidence type="ECO:0000256" key="6">
    <source>
        <dbReference type="RuleBase" id="RU003557"/>
    </source>
</evidence>
<dbReference type="InterPro" id="IPR002155">
    <property type="entry name" value="Thiolase"/>
</dbReference>
<evidence type="ECO:0000259" key="7">
    <source>
        <dbReference type="Pfam" id="PF00108"/>
    </source>
</evidence>
<comment type="catalytic activity">
    <reaction evidence="4">
        <text>2 acetyl-CoA = acetoacetyl-CoA + CoA</text>
        <dbReference type="Rhea" id="RHEA:21036"/>
        <dbReference type="ChEBI" id="CHEBI:57286"/>
        <dbReference type="ChEBI" id="CHEBI:57287"/>
        <dbReference type="ChEBI" id="CHEBI:57288"/>
        <dbReference type="EC" id="2.3.1.9"/>
    </reaction>
    <physiologicalReaction direction="left-to-right" evidence="4">
        <dbReference type="Rhea" id="RHEA:21037"/>
    </physiologicalReaction>
</comment>
<dbReference type="Pfam" id="PF02803">
    <property type="entry name" value="Thiolase_C"/>
    <property type="match status" value="1"/>
</dbReference>
<proteinExistence type="inferred from homology"/>
<dbReference type="FunFam" id="3.40.47.10:FF:000007">
    <property type="entry name" value="acetyl-CoA acetyltransferase, mitochondrial"/>
    <property type="match status" value="1"/>
</dbReference>
<feature type="domain" description="Thiolase C-terminal" evidence="8">
    <location>
        <begin position="282"/>
        <end position="402"/>
    </location>
</feature>
<name>A0A022QK48_ERYGU</name>
<keyword evidence="2 6" id="KW-0808">Transferase</keyword>
<evidence type="ECO:0000313" key="9">
    <source>
        <dbReference type="EMBL" id="EYU27653.1"/>
    </source>
</evidence>
<reference evidence="9 10" key="1">
    <citation type="journal article" date="2013" name="Proc. Natl. Acad. Sci. U.S.A.">
        <title>Fine-scale variation in meiotic recombination in Mimulus inferred from population shotgun sequencing.</title>
        <authorList>
            <person name="Hellsten U."/>
            <person name="Wright K.M."/>
            <person name="Jenkins J."/>
            <person name="Shu S."/>
            <person name="Yuan Y."/>
            <person name="Wessler S.R."/>
            <person name="Schmutz J."/>
            <person name="Willis J.H."/>
            <person name="Rokhsar D.S."/>
        </authorList>
    </citation>
    <scope>NUCLEOTIDE SEQUENCE [LARGE SCALE GENOMIC DNA]</scope>
    <source>
        <strain evidence="10">cv. DUN x IM62</strain>
    </source>
</reference>
<dbReference type="STRING" id="4155.A0A022QK48"/>
<dbReference type="OrthoDB" id="5404651at2759"/>
<dbReference type="KEGG" id="egt:105969066"/>
<dbReference type="PANTHER" id="PTHR18919">
    <property type="entry name" value="ACETYL-COA C-ACYLTRANSFERASE"/>
    <property type="match status" value="1"/>
</dbReference>
<protein>
    <recommendedName>
        <fullName evidence="11">Acetyl-CoA C-acetyltransferase</fullName>
    </recommendedName>
</protein>
<feature type="active site" description="Proton acceptor" evidence="5">
    <location>
        <position position="390"/>
    </location>
</feature>
<evidence type="ECO:0000256" key="5">
    <source>
        <dbReference type="PIRSR" id="PIRSR000429-1"/>
    </source>
</evidence>
<comment type="similarity">
    <text evidence="1 6">Belongs to the thiolase-like superfamily. Thiolase family.</text>
</comment>
<organism evidence="9 10">
    <name type="scientific">Erythranthe guttata</name>
    <name type="common">Yellow monkey flower</name>
    <name type="synonym">Mimulus guttatus</name>
    <dbReference type="NCBI Taxonomy" id="4155"/>
    <lineage>
        <taxon>Eukaryota</taxon>
        <taxon>Viridiplantae</taxon>
        <taxon>Streptophyta</taxon>
        <taxon>Embryophyta</taxon>
        <taxon>Tracheophyta</taxon>
        <taxon>Spermatophyta</taxon>
        <taxon>Magnoliopsida</taxon>
        <taxon>eudicotyledons</taxon>
        <taxon>Gunneridae</taxon>
        <taxon>Pentapetalae</taxon>
        <taxon>asterids</taxon>
        <taxon>lamiids</taxon>
        <taxon>Lamiales</taxon>
        <taxon>Phrymaceae</taxon>
        <taxon>Erythranthe</taxon>
    </lineage>
</organism>
<dbReference type="OMA" id="EPMRPGT"/>
<dbReference type="PROSITE" id="PS00737">
    <property type="entry name" value="THIOLASE_2"/>
    <property type="match status" value="1"/>
</dbReference>
<feature type="active site" description="Proton acceptor" evidence="5">
    <location>
        <position position="360"/>
    </location>
</feature>
<dbReference type="InterPro" id="IPR016039">
    <property type="entry name" value="Thiolase-like"/>
</dbReference>
<dbReference type="CDD" id="cd00751">
    <property type="entry name" value="thiolase"/>
    <property type="match status" value="1"/>
</dbReference>
<dbReference type="AlphaFoldDB" id="A0A022QK48"/>
<dbReference type="InterPro" id="IPR020616">
    <property type="entry name" value="Thiolase_N"/>
</dbReference>
<dbReference type="PhylomeDB" id="A0A022QK48"/>
<dbReference type="GO" id="GO:0003985">
    <property type="term" value="F:acetyl-CoA C-acetyltransferase activity"/>
    <property type="evidence" value="ECO:0000318"/>
    <property type="project" value="GO_Central"/>
</dbReference>
<dbReference type="InterPro" id="IPR020610">
    <property type="entry name" value="Thiolase_AS"/>
</dbReference>
<evidence type="ECO:0000256" key="2">
    <source>
        <dbReference type="ARBA" id="ARBA00022679"/>
    </source>
</evidence>
<sequence length="414" mass="42838">MASLADDPINPQDVCIVGVARTPMGGFLGSLSSLPATKLGSIAIACALKRAGVDPSLVQEVFFGNVLSANLGQAPARQAALGAGIPNSVICTTVNKVCSSGMKATMIAAQTIKLGVNDVVVSGGMESMSNAPKYINTGRTGSRLGHDTIVDGMLKDGLWDVYNDFGMGVCAEMCADQYNINRQQQDSYAIQSFERGRAAESCGAFKWEIVPVEIAGGRGKPSTFVDKDESLAKFDASKLRKLRPSFKENGGSVTAGNASTISDGAAALVLVSGVVAIKLGLNVIARIRGYADAAQAPELFTTAPALAIPKAISNSGLKASDIDFYEINEAFSVVALANQRLLNIDPERLNVHGGAVSLGHPLGCSGARILVTLLGVLRQRNGKFGVAGICNGGGGASALVLELVSNRPVVRSSL</sequence>
<dbReference type="Pfam" id="PF00108">
    <property type="entry name" value="Thiolase_N"/>
    <property type="match status" value="1"/>
</dbReference>
<dbReference type="Proteomes" id="UP000030748">
    <property type="component" value="Unassembled WGS sequence"/>
</dbReference>
<evidence type="ECO:0000259" key="8">
    <source>
        <dbReference type="Pfam" id="PF02803"/>
    </source>
</evidence>
<evidence type="ECO:0008006" key="11">
    <source>
        <dbReference type="Google" id="ProtNLM"/>
    </source>
</evidence>
<feature type="active site" description="Acyl-thioester intermediate" evidence="5">
    <location>
        <position position="98"/>
    </location>
</feature>
<gene>
    <name evidence="9" type="ORF">MIMGU_mgv1a007243mg</name>
</gene>
<evidence type="ECO:0000313" key="10">
    <source>
        <dbReference type="Proteomes" id="UP000030748"/>
    </source>
</evidence>